<evidence type="ECO:0000313" key="8">
    <source>
        <dbReference type="Proteomes" id="UP001055167"/>
    </source>
</evidence>
<evidence type="ECO:0000259" key="6">
    <source>
        <dbReference type="Pfam" id="PF02776"/>
    </source>
</evidence>
<dbReference type="SUPFAM" id="SSF52467">
    <property type="entry name" value="DHS-like NAD/FAD-binding domain"/>
    <property type="match status" value="1"/>
</dbReference>
<dbReference type="EMBL" id="BPQH01000004">
    <property type="protein sequence ID" value="GJD49023.1"/>
    <property type="molecule type" value="Genomic_DNA"/>
</dbReference>
<sequence length="598" mass="64812">MPRLLGAFVSTRFLAPDRCPLRRGAPLWRVGEDLPYIDAIAARKEAAMTKGSDLLVAALENEGVDRIFGIPGEENLDVVESLRTSRIALVLTRHEQAAAFMAATHGRLTGRPGVCISTLGPGALNFTTGAAYAHLGAMPMLMITGQKPIMTARQARFQIVDVIGAMRPLTKLTRQIVSAASIPTIVRDAFRVATEERPGPVHLELPEDIAAEEADVALVPPHPIDQPVASPAAIERAAALILKARRPLIMIGAAGNRPRLVEPLSDFVRRTRIPFFNTQMGKGAVTGGSNLYVGTAALSERDYVHEAIDRSDLIVSIGHDTVEKPPFLMGQVAGGPKVIHVGYVSASVEQVFHPDAEVIGDIGATVTALADRLGGRLDPDQGMLDLRRTILERINDRAEEDRFPVTPQRLVHDVRLVMPEDGIVCLDNGMYKIWFARNYRTHVANTLLLDNALATMGAGLPSAMMAKLVHPERRVLAICGDGGFMMNSQELETAVRLKLDLVVVVLDDQAYGMIRWKQAVDRFPDYGMTFGNPDFVAYANSYGATGHRVAAVAELRPVLEAAFAQGGVHLVAVPIDYSENTRVLVEELGGRAPEVDPE</sequence>
<dbReference type="InterPro" id="IPR012000">
    <property type="entry name" value="Thiamin_PyroP_enz_cen_dom"/>
</dbReference>
<organism evidence="7 8">
    <name type="scientific">Methylobacterium crusticola</name>
    <dbReference type="NCBI Taxonomy" id="1697972"/>
    <lineage>
        <taxon>Bacteria</taxon>
        <taxon>Pseudomonadati</taxon>
        <taxon>Pseudomonadota</taxon>
        <taxon>Alphaproteobacteria</taxon>
        <taxon>Hyphomicrobiales</taxon>
        <taxon>Methylobacteriaceae</taxon>
        <taxon>Methylobacterium</taxon>
    </lineage>
</organism>
<dbReference type="CDD" id="cd07035">
    <property type="entry name" value="TPP_PYR_POX_like"/>
    <property type="match status" value="1"/>
</dbReference>
<accession>A0ABQ4QUR7</accession>
<keyword evidence="8" id="KW-1185">Reference proteome</keyword>
<protein>
    <submittedName>
        <fullName evidence="7">Acetolactate synthase, catabolic</fullName>
    </submittedName>
</protein>
<dbReference type="Pfam" id="PF02775">
    <property type="entry name" value="TPP_enzyme_C"/>
    <property type="match status" value="1"/>
</dbReference>
<evidence type="ECO:0000256" key="3">
    <source>
        <dbReference type="RuleBase" id="RU362132"/>
    </source>
</evidence>
<name>A0ABQ4QUR7_9HYPH</name>
<dbReference type="InterPro" id="IPR011766">
    <property type="entry name" value="TPP_enzyme_TPP-bd"/>
</dbReference>
<dbReference type="Pfam" id="PF00205">
    <property type="entry name" value="TPP_enzyme_M"/>
    <property type="match status" value="1"/>
</dbReference>
<dbReference type="Gene3D" id="3.40.50.1220">
    <property type="entry name" value="TPP-binding domain"/>
    <property type="match status" value="1"/>
</dbReference>
<dbReference type="PANTHER" id="PTHR18968">
    <property type="entry name" value="THIAMINE PYROPHOSPHATE ENZYMES"/>
    <property type="match status" value="1"/>
</dbReference>
<comment type="similarity">
    <text evidence="1 3">Belongs to the TPP enzyme family.</text>
</comment>
<dbReference type="Pfam" id="PF02776">
    <property type="entry name" value="TPP_enzyme_N"/>
    <property type="match status" value="1"/>
</dbReference>
<dbReference type="InterPro" id="IPR029035">
    <property type="entry name" value="DHS-like_NAD/FAD-binding_dom"/>
</dbReference>
<gene>
    <name evidence="7" type="primary">budB</name>
    <name evidence="7" type="ORF">OPKNFCMD_1749</name>
</gene>
<dbReference type="InterPro" id="IPR029061">
    <property type="entry name" value="THDP-binding"/>
</dbReference>
<dbReference type="Proteomes" id="UP001055167">
    <property type="component" value="Unassembled WGS sequence"/>
</dbReference>
<dbReference type="PANTHER" id="PTHR18968:SF129">
    <property type="entry name" value="ACETOLACTATE SYNTHASE"/>
    <property type="match status" value="1"/>
</dbReference>
<reference evidence="7" key="2">
    <citation type="submission" date="2021-08" db="EMBL/GenBank/DDBJ databases">
        <authorList>
            <person name="Tani A."/>
            <person name="Ola A."/>
            <person name="Ogura Y."/>
            <person name="Katsura K."/>
            <person name="Hayashi T."/>
        </authorList>
    </citation>
    <scope>NUCLEOTIDE SEQUENCE</scope>
    <source>
        <strain evidence="7">KCTC 52305</strain>
    </source>
</reference>
<dbReference type="NCBIfam" id="NF006187">
    <property type="entry name" value="PRK08322.1"/>
    <property type="match status" value="1"/>
</dbReference>
<evidence type="ECO:0000259" key="5">
    <source>
        <dbReference type="Pfam" id="PF02775"/>
    </source>
</evidence>
<dbReference type="InterPro" id="IPR012001">
    <property type="entry name" value="Thiamin_PyroP_enz_TPP-bd_dom"/>
</dbReference>
<evidence type="ECO:0000256" key="1">
    <source>
        <dbReference type="ARBA" id="ARBA00007812"/>
    </source>
</evidence>
<comment type="caution">
    <text evidence="7">The sequence shown here is derived from an EMBL/GenBank/DDBJ whole genome shotgun (WGS) entry which is preliminary data.</text>
</comment>
<proteinExistence type="inferred from homology"/>
<dbReference type="SUPFAM" id="SSF52518">
    <property type="entry name" value="Thiamin diphosphate-binding fold (THDP-binding)"/>
    <property type="match status" value="2"/>
</dbReference>
<feature type="domain" description="Thiamine pyrophosphate enzyme N-terminal TPP-binding" evidence="6">
    <location>
        <begin position="50"/>
        <end position="161"/>
    </location>
</feature>
<evidence type="ECO:0000256" key="2">
    <source>
        <dbReference type="ARBA" id="ARBA00023052"/>
    </source>
</evidence>
<dbReference type="Gene3D" id="3.40.50.970">
    <property type="match status" value="2"/>
</dbReference>
<feature type="domain" description="Thiamine pyrophosphate enzyme central" evidence="4">
    <location>
        <begin position="234"/>
        <end position="369"/>
    </location>
</feature>
<dbReference type="InterPro" id="IPR045229">
    <property type="entry name" value="TPP_enz"/>
</dbReference>
<evidence type="ECO:0000259" key="4">
    <source>
        <dbReference type="Pfam" id="PF00205"/>
    </source>
</evidence>
<reference evidence="7" key="1">
    <citation type="journal article" date="2021" name="Front. Microbiol.">
        <title>Comprehensive Comparative Genomics and Phenotyping of Methylobacterium Species.</title>
        <authorList>
            <person name="Alessa O."/>
            <person name="Ogura Y."/>
            <person name="Fujitani Y."/>
            <person name="Takami H."/>
            <person name="Hayashi T."/>
            <person name="Sahin N."/>
            <person name="Tani A."/>
        </authorList>
    </citation>
    <scope>NUCLEOTIDE SEQUENCE</scope>
    <source>
        <strain evidence="7">KCTC 52305</strain>
    </source>
</reference>
<keyword evidence="2 3" id="KW-0786">Thiamine pyrophosphate</keyword>
<feature type="domain" description="Thiamine pyrophosphate enzyme TPP-binding" evidence="5">
    <location>
        <begin position="427"/>
        <end position="573"/>
    </location>
</feature>
<evidence type="ECO:0000313" key="7">
    <source>
        <dbReference type="EMBL" id="GJD49023.1"/>
    </source>
</evidence>
<dbReference type="CDD" id="cd02010">
    <property type="entry name" value="TPP_ALS"/>
    <property type="match status" value="1"/>
</dbReference>